<feature type="region of interest" description="Disordered" evidence="1">
    <location>
        <begin position="124"/>
        <end position="346"/>
    </location>
</feature>
<feature type="region of interest" description="Disordered" evidence="1">
    <location>
        <begin position="417"/>
        <end position="479"/>
    </location>
</feature>
<feature type="compositionally biased region" description="Basic residues" evidence="1">
    <location>
        <begin position="180"/>
        <end position="192"/>
    </location>
</feature>
<evidence type="ECO:0000313" key="2">
    <source>
        <dbReference type="EMBL" id="CAK0909347.1"/>
    </source>
</evidence>
<reference evidence="2" key="1">
    <citation type="submission" date="2023-10" db="EMBL/GenBank/DDBJ databases">
        <authorList>
            <person name="Chen Y."/>
            <person name="Shah S."/>
            <person name="Dougan E. K."/>
            <person name="Thang M."/>
            <person name="Chan C."/>
        </authorList>
    </citation>
    <scope>NUCLEOTIDE SEQUENCE [LARGE SCALE GENOMIC DNA]</scope>
</reference>
<sequence length="479" mass="50027">RLGTSLPSPFSGPPPVGRSGLLGRDAHGLGSLPGRLPARAELPSPARGRRGGPWRPRRPEPGQHRPGERAGLEGPRERGARPLVQGGAHGLGRRGGGGACALGLAVPRAAAAEHVPRGVELAPAQVRVRSPGRPGRPAAPRRAAGRRPAAPARLPAAAVPGAARARPAGRLLREPPRLLAHGHPRGGPRQLHRPVEPEDQLRVQAVRAAPRGRRRLGEVGGPRRPPPRRGDAERRGEDLGRVPQAGGAQHGQAPRPRGRACLEREHPLHGRQGRPGPALGPAGPSARRAAAGGPPAGGVRAAVVPRVAAARVGRQRGRRVRVEPPSRGAGVEASGAPGGRPGHRLVAPREGAPRVRGRQLGQVHPHVEHAERSRALVYRHGLAGVQPALVGGRGRAAELPRLLGQRDRPLEAEGHVEAGGAVGPPPPGRAACPCARRGDARHRHGRRDAPLLAPVPWPRAAEEREVVEHDVLPSSHDSL</sequence>
<feature type="compositionally biased region" description="Low complexity" evidence="1">
    <location>
        <begin position="274"/>
        <end position="312"/>
    </location>
</feature>
<dbReference type="Proteomes" id="UP001189429">
    <property type="component" value="Unassembled WGS sequence"/>
</dbReference>
<feature type="non-terminal residue" evidence="2">
    <location>
        <position position="1"/>
    </location>
</feature>
<proteinExistence type="predicted"/>
<feature type="non-terminal residue" evidence="2">
    <location>
        <position position="479"/>
    </location>
</feature>
<feature type="compositionally biased region" description="Basic and acidic residues" evidence="1">
    <location>
        <begin position="228"/>
        <end position="240"/>
    </location>
</feature>
<gene>
    <name evidence="2" type="ORF">PCOR1329_LOCUS83786</name>
</gene>
<organism evidence="2 3">
    <name type="scientific">Prorocentrum cordatum</name>
    <dbReference type="NCBI Taxonomy" id="2364126"/>
    <lineage>
        <taxon>Eukaryota</taxon>
        <taxon>Sar</taxon>
        <taxon>Alveolata</taxon>
        <taxon>Dinophyceae</taxon>
        <taxon>Prorocentrales</taxon>
        <taxon>Prorocentraceae</taxon>
        <taxon>Prorocentrum</taxon>
    </lineage>
</organism>
<feature type="compositionally biased region" description="Basic residues" evidence="1">
    <location>
        <begin position="47"/>
        <end position="56"/>
    </location>
</feature>
<accession>A0ABN9Y9I2</accession>
<feature type="region of interest" description="Disordered" evidence="1">
    <location>
        <begin position="1"/>
        <end position="97"/>
    </location>
</feature>
<keyword evidence="3" id="KW-1185">Reference proteome</keyword>
<feature type="compositionally biased region" description="Basic and acidic residues" evidence="1">
    <location>
        <begin position="460"/>
        <end position="471"/>
    </location>
</feature>
<protein>
    <submittedName>
        <fullName evidence="2">Uncharacterized protein</fullName>
    </submittedName>
</protein>
<feature type="compositionally biased region" description="Low complexity" evidence="1">
    <location>
        <begin position="131"/>
        <end position="170"/>
    </location>
</feature>
<evidence type="ECO:0000313" key="3">
    <source>
        <dbReference type="Proteomes" id="UP001189429"/>
    </source>
</evidence>
<name>A0ABN9Y9I2_9DINO</name>
<comment type="caution">
    <text evidence="2">The sequence shown here is derived from an EMBL/GenBank/DDBJ whole genome shotgun (WGS) entry which is preliminary data.</text>
</comment>
<dbReference type="EMBL" id="CAUYUJ010022178">
    <property type="protein sequence ID" value="CAK0909347.1"/>
    <property type="molecule type" value="Genomic_DNA"/>
</dbReference>
<evidence type="ECO:0000256" key="1">
    <source>
        <dbReference type="SAM" id="MobiDB-lite"/>
    </source>
</evidence>
<feature type="compositionally biased region" description="Gly residues" evidence="1">
    <location>
        <begin position="87"/>
        <end position="97"/>
    </location>
</feature>
<feature type="compositionally biased region" description="Basic and acidic residues" evidence="1">
    <location>
        <begin position="57"/>
        <end position="80"/>
    </location>
</feature>